<dbReference type="Gene3D" id="3.40.50.1460">
    <property type="match status" value="1"/>
</dbReference>
<proteinExistence type="predicted"/>
<sequence>MEAQNPGSSLPQIITFSGTSTQTIAFKFDPPPSTNRLYHEPLGPSTFARAGGGPDGPVPVQQPRTNVHGNSRPHDIWTPSRMTEAEFQTVLERAMRGFYSQSPNSDFKVYKKRNVWVHHCASSNVGSKKRAKHNQSILQNALDKLLKRAPADELFIVYYGGHGANDKNSCRYWLPTCPETEVPPAVDFEAARRGHIDNVKPDVFMILDCCYSGSASVGSGKELLAAYNIDEETPGACYYSFTSCLIQQLQHFADCHQIMTTSQLYARLVGMTRWNPGGYRMLRRVPIHILPSDAPECRSTCRPSRPDELTDDPDCIKVRMVAYISDGSSKTMDSLKTWATKSRPPCVKRIKIESVEPSGSALVTFTIPVSVWANLCDHPGLKTIAILGAVKDIIIPPRVLGSNVNIPQWPAEKRHSLGGLENIRP</sequence>
<dbReference type="RefSeq" id="XP_066694541.1">
    <property type="nucleotide sequence ID" value="XM_066847845.1"/>
</dbReference>
<dbReference type="EMBL" id="JAQQWE010000008">
    <property type="protein sequence ID" value="KAK7942510.1"/>
    <property type="molecule type" value="Genomic_DNA"/>
</dbReference>
<protein>
    <submittedName>
        <fullName evidence="1">Uncharacterized protein</fullName>
    </submittedName>
</protein>
<evidence type="ECO:0000313" key="1">
    <source>
        <dbReference type="EMBL" id="KAK7942510.1"/>
    </source>
</evidence>
<evidence type="ECO:0000313" key="2">
    <source>
        <dbReference type="Proteomes" id="UP001391051"/>
    </source>
</evidence>
<gene>
    <name evidence="1" type="ORF">PG986_011623</name>
</gene>
<dbReference type="Proteomes" id="UP001391051">
    <property type="component" value="Unassembled WGS sequence"/>
</dbReference>
<organism evidence="1 2">
    <name type="scientific">Apiospora aurea</name>
    <dbReference type="NCBI Taxonomy" id="335848"/>
    <lineage>
        <taxon>Eukaryota</taxon>
        <taxon>Fungi</taxon>
        <taxon>Dikarya</taxon>
        <taxon>Ascomycota</taxon>
        <taxon>Pezizomycotina</taxon>
        <taxon>Sordariomycetes</taxon>
        <taxon>Xylariomycetidae</taxon>
        <taxon>Amphisphaeriales</taxon>
        <taxon>Apiosporaceae</taxon>
        <taxon>Apiospora</taxon>
    </lineage>
</organism>
<keyword evidence="2" id="KW-1185">Reference proteome</keyword>
<accession>A0ABR1PXP5</accession>
<name>A0ABR1PXP5_9PEZI</name>
<comment type="caution">
    <text evidence="1">The sequence shown here is derived from an EMBL/GenBank/DDBJ whole genome shotgun (WGS) entry which is preliminary data.</text>
</comment>
<reference evidence="1 2" key="1">
    <citation type="submission" date="2023-01" db="EMBL/GenBank/DDBJ databases">
        <title>Analysis of 21 Apiospora genomes using comparative genomics revels a genus with tremendous synthesis potential of carbohydrate active enzymes and secondary metabolites.</title>
        <authorList>
            <person name="Sorensen T."/>
        </authorList>
    </citation>
    <scope>NUCLEOTIDE SEQUENCE [LARGE SCALE GENOMIC DNA]</scope>
    <source>
        <strain evidence="1 2">CBS 24483</strain>
    </source>
</reference>
<dbReference type="GeneID" id="92080907"/>